<dbReference type="InterPro" id="IPR025452">
    <property type="entry name" value="DUF4218"/>
</dbReference>
<comment type="caution">
    <text evidence="2">The sequence shown here is derived from an EMBL/GenBank/DDBJ whole genome shotgun (WGS) entry which is preliminary data.</text>
</comment>
<name>A0AAV7EZ34_ARIFI</name>
<evidence type="ECO:0000259" key="1">
    <source>
        <dbReference type="Pfam" id="PF13960"/>
    </source>
</evidence>
<evidence type="ECO:0000313" key="2">
    <source>
        <dbReference type="EMBL" id="KAG9454155.1"/>
    </source>
</evidence>
<dbReference type="PANTHER" id="PTHR48451">
    <property type="entry name" value="DUF4218 DOMAIN-CONTAINING PROTEIN"/>
    <property type="match status" value="1"/>
</dbReference>
<organism evidence="2 3">
    <name type="scientific">Aristolochia fimbriata</name>
    <name type="common">White veined hardy Dutchman's pipe vine</name>
    <dbReference type="NCBI Taxonomy" id="158543"/>
    <lineage>
        <taxon>Eukaryota</taxon>
        <taxon>Viridiplantae</taxon>
        <taxon>Streptophyta</taxon>
        <taxon>Embryophyta</taxon>
        <taxon>Tracheophyta</taxon>
        <taxon>Spermatophyta</taxon>
        <taxon>Magnoliopsida</taxon>
        <taxon>Magnoliidae</taxon>
        <taxon>Piperales</taxon>
        <taxon>Aristolochiaceae</taxon>
        <taxon>Aristolochia</taxon>
    </lineage>
</organism>
<accession>A0AAV7EZ34</accession>
<evidence type="ECO:0000313" key="3">
    <source>
        <dbReference type="Proteomes" id="UP000825729"/>
    </source>
</evidence>
<dbReference type="PANTHER" id="PTHR48451:SF1">
    <property type="entry name" value="DUF4218 DOMAIN-CONTAINING PROTEIN"/>
    <property type="match status" value="1"/>
</dbReference>
<dbReference type="AlphaFoldDB" id="A0AAV7EZ34"/>
<keyword evidence="3" id="KW-1185">Reference proteome</keyword>
<dbReference type="EMBL" id="JAINDJ010000003">
    <property type="protein sequence ID" value="KAG9454155.1"/>
    <property type="molecule type" value="Genomic_DNA"/>
</dbReference>
<protein>
    <recommendedName>
        <fullName evidence="1">DUF4218 domain-containing protein</fullName>
    </recommendedName>
</protein>
<dbReference type="Proteomes" id="UP000825729">
    <property type="component" value="Unassembled WGS sequence"/>
</dbReference>
<reference evidence="2 3" key="1">
    <citation type="submission" date="2021-07" db="EMBL/GenBank/DDBJ databases">
        <title>The Aristolochia fimbriata genome: insights into angiosperm evolution, floral development and chemical biosynthesis.</title>
        <authorList>
            <person name="Jiao Y."/>
        </authorList>
    </citation>
    <scope>NUCLEOTIDE SEQUENCE [LARGE SCALE GENOMIC DNA]</scope>
    <source>
        <strain evidence="2">IBCAS-2021</strain>
        <tissue evidence="2">Leaf</tissue>
    </source>
</reference>
<dbReference type="Pfam" id="PF13960">
    <property type="entry name" value="DUF4218"/>
    <property type="match status" value="1"/>
</dbReference>
<feature type="domain" description="DUF4218" evidence="1">
    <location>
        <begin position="1"/>
        <end position="55"/>
    </location>
</feature>
<proteinExistence type="predicted"/>
<gene>
    <name evidence="2" type="ORF">H6P81_007059</name>
</gene>
<sequence length="224" mass="25261">MYPVERFLRKLKIFVQNKARPEGSITEVYIDNEALTYCSIYIDGVEMKFNRAYRNYDEDPLSLKNKIYVFLHTARELSGRNELVLTPSMYRKMLWVVVNNCDEIEEYLMFKMPSQGPCGTRRKTTKRISIPKVGCSSSTPTIDVELPLAPPEIQLASLDAPSTGSNSVSCSEGLFGHQVFIEGSEVPGFYDCIRGSEETFASQTAQNGVEALVVVLQLKKCYGR</sequence>